<protein>
    <submittedName>
        <fullName evidence="1">Uncharacterized protein</fullName>
    </submittedName>
</protein>
<evidence type="ECO:0000313" key="1">
    <source>
        <dbReference type="EMBL" id="PJZ31564.1"/>
    </source>
</evidence>
<sequence length="80" mass="9505">MTPGSVIEFFRIKFYQIRIAQGIAIVWIYIREGCQRKKLVGGLQEKEFNSLNVRNPLETLTDCIYTIEFFVDAWIFEFCF</sequence>
<dbReference type="Proteomes" id="UP000231919">
    <property type="component" value="Unassembled WGS sequence"/>
</dbReference>
<evidence type="ECO:0000313" key="2">
    <source>
        <dbReference type="Proteomes" id="UP000231919"/>
    </source>
</evidence>
<proteinExistence type="predicted"/>
<gene>
    <name evidence="1" type="ORF">CH378_01860</name>
</gene>
<organism evidence="1 2">
    <name type="scientific">Leptospira kmetyi</name>
    <dbReference type="NCBI Taxonomy" id="408139"/>
    <lineage>
        <taxon>Bacteria</taxon>
        <taxon>Pseudomonadati</taxon>
        <taxon>Spirochaetota</taxon>
        <taxon>Spirochaetia</taxon>
        <taxon>Leptospirales</taxon>
        <taxon>Leptospiraceae</taxon>
        <taxon>Leptospira</taxon>
    </lineage>
</organism>
<accession>A0ABX4NDX3</accession>
<reference evidence="1 2" key="1">
    <citation type="submission" date="2017-07" db="EMBL/GenBank/DDBJ databases">
        <title>Leptospira spp. isolated from tropical soils.</title>
        <authorList>
            <person name="Thibeaux R."/>
            <person name="Iraola G."/>
            <person name="Ferres I."/>
            <person name="Bierque E."/>
            <person name="Girault D."/>
            <person name="Soupe-Gilbert M.-E."/>
            <person name="Picardeau M."/>
            <person name="Goarant C."/>
        </authorList>
    </citation>
    <scope>NUCLEOTIDE SEQUENCE [LARGE SCALE GENOMIC DNA]</scope>
    <source>
        <strain evidence="1 2">JW2-C-B1</strain>
    </source>
</reference>
<comment type="caution">
    <text evidence="1">The sequence shown here is derived from an EMBL/GenBank/DDBJ whole genome shotgun (WGS) entry which is preliminary data.</text>
</comment>
<name>A0ABX4NDX3_9LEPT</name>
<keyword evidence="2" id="KW-1185">Reference proteome</keyword>
<dbReference type="EMBL" id="NPDP01000002">
    <property type="protein sequence ID" value="PJZ31564.1"/>
    <property type="molecule type" value="Genomic_DNA"/>
</dbReference>